<proteinExistence type="predicted"/>
<sequence length="83" mass="9035">MSPTLVTRVAVQAARHASFSTAAPLLKPMATTSTRVTSSGLSKWRWSNLSPQARRNVVVGATVSGCVDAYVFYNYWPQIFGSK</sequence>
<dbReference type="AlphaFoldDB" id="A0A9P5HLN1"/>
<name>A0A9P5HLN1_9HYPO</name>
<dbReference type="OrthoDB" id="5066953at2759"/>
<evidence type="ECO:0000313" key="2">
    <source>
        <dbReference type="Proteomes" id="UP000722485"/>
    </source>
</evidence>
<accession>A0A9P5HLN1</accession>
<dbReference type="Proteomes" id="UP000722485">
    <property type="component" value="Unassembled WGS sequence"/>
</dbReference>
<organism evidence="1 2">
    <name type="scientific">Cylindrodendrum hubeiense</name>
    <dbReference type="NCBI Taxonomy" id="595255"/>
    <lineage>
        <taxon>Eukaryota</taxon>
        <taxon>Fungi</taxon>
        <taxon>Dikarya</taxon>
        <taxon>Ascomycota</taxon>
        <taxon>Pezizomycotina</taxon>
        <taxon>Sordariomycetes</taxon>
        <taxon>Hypocreomycetidae</taxon>
        <taxon>Hypocreales</taxon>
        <taxon>Nectriaceae</taxon>
        <taxon>Cylindrodendrum</taxon>
    </lineage>
</organism>
<evidence type="ECO:0000313" key="1">
    <source>
        <dbReference type="EMBL" id="KAF7554024.1"/>
    </source>
</evidence>
<gene>
    <name evidence="1" type="ORF">G7Z17_g3229</name>
</gene>
<keyword evidence="2" id="KW-1185">Reference proteome</keyword>
<dbReference type="EMBL" id="JAANBB010000038">
    <property type="protein sequence ID" value="KAF7554024.1"/>
    <property type="molecule type" value="Genomic_DNA"/>
</dbReference>
<protein>
    <submittedName>
        <fullName evidence="1">Uncharacterized protein</fullName>
    </submittedName>
</protein>
<comment type="caution">
    <text evidence="1">The sequence shown here is derived from an EMBL/GenBank/DDBJ whole genome shotgun (WGS) entry which is preliminary data.</text>
</comment>
<reference evidence="1" key="1">
    <citation type="submission" date="2020-03" db="EMBL/GenBank/DDBJ databases">
        <title>Draft Genome Sequence of Cylindrodendrum hubeiense.</title>
        <authorList>
            <person name="Buettner E."/>
            <person name="Kellner H."/>
        </authorList>
    </citation>
    <scope>NUCLEOTIDE SEQUENCE</scope>
    <source>
        <strain evidence="1">IHI 201604</strain>
    </source>
</reference>